<dbReference type="InterPro" id="IPR036849">
    <property type="entry name" value="Enolase-like_C_sf"/>
</dbReference>
<dbReference type="Proteomes" id="UP001229651">
    <property type="component" value="Unassembled WGS sequence"/>
</dbReference>
<dbReference type="Pfam" id="PF13378">
    <property type="entry name" value="MR_MLE_C"/>
    <property type="match status" value="1"/>
</dbReference>
<dbReference type="Gene3D" id="3.20.20.120">
    <property type="entry name" value="Enolase-like C-terminal domain"/>
    <property type="match status" value="1"/>
</dbReference>
<dbReference type="SUPFAM" id="SSF51604">
    <property type="entry name" value="Enolase C-terminal domain-like"/>
    <property type="match status" value="1"/>
</dbReference>
<comment type="caution">
    <text evidence="2">The sequence shown here is derived from an EMBL/GenBank/DDBJ whole genome shotgun (WGS) entry which is preliminary data.</text>
</comment>
<reference evidence="2 3" key="1">
    <citation type="submission" date="2023-07" db="EMBL/GenBank/DDBJ databases">
        <title>Sequencing the genomes of 1000 actinobacteria strains.</title>
        <authorList>
            <person name="Klenk H.-P."/>
        </authorList>
    </citation>
    <scope>NUCLEOTIDE SEQUENCE [LARGE SCALE GENOMIC DNA]</scope>
    <source>
        <strain evidence="2 3">DSM 45805</strain>
    </source>
</reference>
<keyword evidence="3" id="KW-1185">Reference proteome</keyword>
<evidence type="ECO:0000313" key="3">
    <source>
        <dbReference type="Proteomes" id="UP001229651"/>
    </source>
</evidence>
<evidence type="ECO:0000313" key="2">
    <source>
        <dbReference type="EMBL" id="MDQ0380531.1"/>
    </source>
</evidence>
<proteinExistence type="predicted"/>
<evidence type="ECO:0000259" key="1">
    <source>
        <dbReference type="Pfam" id="PF13378"/>
    </source>
</evidence>
<feature type="domain" description="Enolase C-terminal" evidence="1">
    <location>
        <begin position="5"/>
        <end position="52"/>
    </location>
</feature>
<dbReference type="EMBL" id="JAUSUT010000001">
    <property type="protein sequence ID" value="MDQ0380531.1"/>
    <property type="molecule type" value="Genomic_DNA"/>
</dbReference>
<dbReference type="InterPro" id="IPR029065">
    <property type="entry name" value="Enolase_C-like"/>
</dbReference>
<dbReference type="RefSeq" id="WP_306994560.1">
    <property type="nucleotide sequence ID" value="NZ_JAUSUT010000001.1"/>
</dbReference>
<gene>
    <name evidence="2" type="ORF">FB470_004525</name>
</gene>
<organism evidence="2 3">
    <name type="scientific">Amycolatopsis thermophila</name>
    <dbReference type="NCBI Taxonomy" id="206084"/>
    <lineage>
        <taxon>Bacteria</taxon>
        <taxon>Bacillati</taxon>
        <taxon>Actinomycetota</taxon>
        <taxon>Actinomycetes</taxon>
        <taxon>Pseudonocardiales</taxon>
        <taxon>Pseudonocardiaceae</taxon>
        <taxon>Amycolatopsis</taxon>
    </lineage>
</organism>
<name>A0ABU0EZ36_9PSEU</name>
<sequence length="64" mass="7236">MYPLAAYPGEPWVEHFEFEWPAPLFDEYLEISGGRMHLSARPGLGVTISEQAREWTVASGEVRA</sequence>
<protein>
    <submittedName>
        <fullName evidence="2">L-alanine-DL-glutamate epimerase-like enolase superfamily enzyme</fullName>
    </submittedName>
</protein>
<accession>A0ABU0EZ36</accession>